<comment type="caution">
    <text evidence="7">The sequence shown here is derived from an EMBL/GenBank/DDBJ whole genome shotgun (WGS) entry which is preliminary data.</text>
</comment>
<dbReference type="InterPro" id="IPR042175">
    <property type="entry name" value="Cell/Rod_MreC_2"/>
</dbReference>
<evidence type="ECO:0000313" key="8">
    <source>
        <dbReference type="Proteomes" id="UP000646745"/>
    </source>
</evidence>
<dbReference type="PIRSF" id="PIRSF038471">
    <property type="entry name" value="MreC"/>
    <property type="match status" value="1"/>
</dbReference>
<dbReference type="InterPro" id="IPR042177">
    <property type="entry name" value="Cell/Rod_1"/>
</dbReference>
<evidence type="ECO:0000256" key="5">
    <source>
        <dbReference type="PIRNR" id="PIRNR038471"/>
    </source>
</evidence>
<evidence type="ECO:0000259" key="6">
    <source>
        <dbReference type="Pfam" id="PF04085"/>
    </source>
</evidence>
<dbReference type="InterPro" id="IPR055342">
    <property type="entry name" value="MreC_beta-barrel_core"/>
</dbReference>
<dbReference type="Gene3D" id="2.40.10.340">
    <property type="entry name" value="Rod shape-determining protein MreC, domain 1"/>
    <property type="match status" value="1"/>
</dbReference>
<protein>
    <recommendedName>
        <fullName evidence="2 5">Cell shape-determining protein MreC</fullName>
    </recommendedName>
    <alternativeName>
        <fullName evidence="4 5">Cell shape protein MreC</fullName>
    </alternativeName>
</protein>
<gene>
    <name evidence="7" type="ORF">GCM10009038_32730</name>
</gene>
<dbReference type="Pfam" id="PF04085">
    <property type="entry name" value="MreC"/>
    <property type="match status" value="1"/>
</dbReference>
<comment type="function">
    <text evidence="5">Involved in formation and maintenance of cell shape.</text>
</comment>
<comment type="similarity">
    <text evidence="1 5">Belongs to the MreC family.</text>
</comment>
<keyword evidence="3 5" id="KW-0133">Cell shape</keyword>
<dbReference type="NCBIfam" id="TIGR00219">
    <property type="entry name" value="mreC"/>
    <property type="match status" value="1"/>
</dbReference>
<evidence type="ECO:0000256" key="2">
    <source>
        <dbReference type="ARBA" id="ARBA00013855"/>
    </source>
</evidence>
<dbReference type="Gene3D" id="2.40.10.350">
    <property type="entry name" value="Rod shape-determining protein MreC, domain 2"/>
    <property type="match status" value="1"/>
</dbReference>
<name>A0ABQ3EBN7_9GAMM</name>
<feature type="domain" description="Rod shape-determining protein MreC beta-barrel core" evidence="6">
    <location>
        <begin position="129"/>
        <end position="271"/>
    </location>
</feature>
<dbReference type="EMBL" id="BMZI01000007">
    <property type="protein sequence ID" value="GHB31291.1"/>
    <property type="molecule type" value="Genomic_DNA"/>
</dbReference>
<dbReference type="PANTHER" id="PTHR34138">
    <property type="entry name" value="CELL SHAPE-DETERMINING PROTEIN MREC"/>
    <property type="match status" value="1"/>
</dbReference>
<evidence type="ECO:0000256" key="4">
    <source>
        <dbReference type="ARBA" id="ARBA00032089"/>
    </source>
</evidence>
<keyword evidence="8" id="KW-1185">Reference proteome</keyword>
<evidence type="ECO:0000313" key="7">
    <source>
        <dbReference type="EMBL" id="GHB31291.1"/>
    </source>
</evidence>
<sequence>MRPIKPLFYYGPIPTYRMLLCAVLAFGLMFAEHRFDAVETARSHMTSLVAPIQWLVSLPSEGMRWGAMAVADKQALIDDNGRLREQLLTLSNRVQRMASLTAENVHLRELLHAPNPDDVPYITAELLSLDSDPFTQQMVINRGRRDGAYIGQPVMDASGLTGQIVSVSAYTSRVLMVADANHAVPVENNRNGLRFIAQGTGQLDELDVPNVPATADIREGDLLVTSGLGGRFPQGYPVARVDSVKHDSSQTFMEVTASPISQLERSRYFLLLFPPKRPAGNLSGPERMARQVVWPGDPGNPEIDKINEDALTAALTLIQPAVEQ</sequence>
<evidence type="ECO:0000256" key="1">
    <source>
        <dbReference type="ARBA" id="ARBA00009369"/>
    </source>
</evidence>
<organism evidence="7 8">
    <name type="scientific">Salinicola rhizosphaerae</name>
    <dbReference type="NCBI Taxonomy" id="1443141"/>
    <lineage>
        <taxon>Bacteria</taxon>
        <taxon>Pseudomonadati</taxon>
        <taxon>Pseudomonadota</taxon>
        <taxon>Gammaproteobacteria</taxon>
        <taxon>Oceanospirillales</taxon>
        <taxon>Halomonadaceae</taxon>
        <taxon>Salinicola</taxon>
    </lineage>
</organism>
<evidence type="ECO:0000256" key="3">
    <source>
        <dbReference type="ARBA" id="ARBA00022960"/>
    </source>
</evidence>
<accession>A0ABQ3EBN7</accession>
<reference evidence="8" key="1">
    <citation type="journal article" date="2019" name="Int. J. Syst. Evol. Microbiol.">
        <title>The Global Catalogue of Microorganisms (GCM) 10K type strain sequencing project: providing services to taxonomists for standard genome sequencing and annotation.</title>
        <authorList>
            <consortium name="The Broad Institute Genomics Platform"/>
            <consortium name="The Broad Institute Genome Sequencing Center for Infectious Disease"/>
            <person name="Wu L."/>
            <person name="Ma J."/>
        </authorList>
    </citation>
    <scope>NUCLEOTIDE SEQUENCE [LARGE SCALE GENOMIC DNA]</scope>
    <source>
        <strain evidence="8">KCTC 32998</strain>
    </source>
</reference>
<proteinExistence type="inferred from homology"/>
<dbReference type="Proteomes" id="UP000646745">
    <property type="component" value="Unassembled WGS sequence"/>
</dbReference>
<dbReference type="InterPro" id="IPR007221">
    <property type="entry name" value="MreC"/>
</dbReference>
<dbReference type="PANTHER" id="PTHR34138:SF1">
    <property type="entry name" value="CELL SHAPE-DETERMINING PROTEIN MREC"/>
    <property type="match status" value="1"/>
</dbReference>